<organism evidence="2 3">
    <name type="scientific">Stylophora pistillata</name>
    <name type="common">Smooth cauliflower coral</name>
    <dbReference type="NCBI Taxonomy" id="50429"/>
    <lineage>
        <taxon>Eukaryota</taxon>
        <taxon>Metazoa</taxon>
        <taxon>Cnidaria</taxon>
        <taxon>Anthozoa</taxon>
        <taxon>Hexacorallia</taxon>
        <taxon>Scleractinia</taxon>
        <taxon>Astrocoeniina</taxon>
        <taxon>Pocilloporidae</taxon>
        <taxon>Stylophora</taxon>
    </lineage>
</organism>
<keyword evidence="2" id="KW-0695">RNA-directed DNA polymerase</keyword>
<dbReference type="InterPro" id="IPR000477">
    <property type="entry name" value="RT_dom"/>
</dbReference>
<gene>
    <name evidence="2" type="primary">RTase</name>
    <name evidence="2" type="ORF">AWC38_SpisGene17252</name>
</gene>
<accession>A0A2B4RPY8</accession>
<dbReference type="PROSITE" id="PS50878">
    <property type="entry name" value="RT_POL"/>
    <property type="match status" value="1"/>
</dbReference>
<dbReference type="GO" id="GO:0003964">
    <property type="term" value="F:RNA-directed DNA polymerase activity"/>
    <property type="evidence" value="ECO:0007669"/>
    <property type="project" value="UniProtKB-KW"/>
</dbReference>
<dbReference type="OrthoDB" id="5989916at2759"/>
<keyword evidence="3" id="KW-1185">Reference proteome</keyword>
<evidence type="ECO:0000313" key="2">
    <source>
        <dbReference type="EMBL" id="PFX18378.1"/>
    </source>
</evidence>
<evidence type="ECO:0000259" key="1">
    <source>
        <dbReference type="PROSITE" id="PS50878"/>
    </source>
</evidence>
<dbReference type="Pfam" id="PF00078">
    <property type="entry name" value="RVT_1"/>
    <property type="match status" value="1"/>
</dbReference>
<dbReference type="Proteomes" id="UP000225706">
    <property type="component" value="Unassembled WGS sequence"/>
</dbReference>
<keyword evidence="2" id="KW-0548">Nucleotidyltransferase</keyword>
<dbReference type="AlphaFoldDB" id="A0A2B4RPY8"/>
<proteinExistence type="predicted"/>
<comment type="caution">
    <text evidence="2">The sequence shown here is derived from an EMBL/GenBank/DDBJ whole genome shotgun (WGS) entry which is preliminary data.</text>
</comment>
<name>A0A2B4RPY8_STYPI</name>
<keyword evidence="2" id="KW-0808">Transferase</keyword>
<sequence length="300" mass="33446">MCKAFDLINHDILLAKLKIYGVDDGNLQLFRSYLADRQQYVNINGCTSSPLGITHGVPQGSILGPLLFLTFINDLPQVISNSTVDVYADDTTFSSSAHCTLGTTAVEAKLQEDIDSLCAWSTQNRMVLNAGKTKSILVTGKRLKSRVADPSLKLQANGTAIEQVIHQKLLGVTIDQELTFKEHVDKLCKKLSKKIGLLKKLCTYLPIEERLLFYNALIKPVMMYGSIVWTYCSKEDLMRVFRLQKRAARVILVTLDYKALIMLLKQKGGDADKYSNELCKGGLDTCRVLCILQSYEDGRG</sequence>
<evidence type="ECO:0000313" key="3">
    <source>
        <dbReference type="Proteomes" id="UP000225706"/>
    </source>
</evidence>
<protein>
    <submittedName>
        <fullName evidence="2">Putative RNA-directed DNA polymerase from transposon BS</fullName>
    </submittedName>
</protein>
<dbReference type="EMBL" id="LSMT01000414">
    <property type="protein sequence ID" value="PFX18378.1"/>
    <property type="molecule type" value="Genomic_DNA"/>
</dbReference>
<reference evidence="3" key="1">
    <citation type="journal article" date="2017" name="bioRxiv">
        <title>Comparative analysis of the genomes of Stylophora pistillata and Acropora digitifera provides evidence for extensive differences between species of corals.</title>
        <authorList>
            <person name="Voolstra C.R."/>
            <person name="Li Y."/>
            <person name="Liew Y.J."/>
            <person name="Baumgarten S."/>
            <person name="Zoccola D."/>
            <person name="Flot J.-F."/>
            <person name="Tambutte S."/>
            <person name="Allemand D."/>
            <person name="Aranda M."/>
        </authorList>
    </citation>
    <scope>NUCLEOTIDE SEQUENCE [LARGE SCALE GENOMIC DNA]</scope>
</reference>
<dbReference type="PANTHER" id="PTHR33332">
    <property type="entry name" value="REVERSE TRANSCRIPTASE DOMAIN-CONTAINING PROTEIN"/>
    <property type="match status" value="1"/>
</dbReference>
<dbReference type="STRING" id="50429.A0A2B4RPY8"/>
<feature type="domain" description="Reverse transcriptase" evidence="1">
    <location>
        <begin position="1"/>
        <end position="174"/>
    </location>
</feature>